<feature type="region of interest" description="Disordered" evidence="1">
    <location>
        <begin position="637"/>
        <end position="675"/>
    </location>
</feature>
<evidence type="ECO:0000256" key="1">
    <source>
        <dbReference type="SAM" id="MobiDB-lite"/>
    </source>
</evidence>
<feature type="compositionally biased region" description="Polar residues" evidence="1">
    <location>
        <begin position="43"/>
        <end position="57"/>
    </location>
</feature>
<name>A0A6J5Q917_9CAUD</name>
<feature type="compositionally biased region" description="Basic and acidic residues" evidence="1">
    <location>
        <begin position="653"/>
        <end position="669"/>
    </location>
</feature>
<feature type="region of interest" description="Disordered" evidence="1">
    <location>
        <begin position="43"/>
        <end position="92"/>
    </location>
</feature>
<proteinExistence type="predicted"/>
<feature type="compositionally biased region" description="Low complexity" evidence="1">
    <location>
        <begin position="63"/>
        <end position="74"/>
    </location>
</feature>
<accession>A0A6J5Q917</accession>
<organism evidence="2">
    <name type="scientific">uncultured Caudovirales phage</name>
    <dbReference type="NCBI Taxonomy" id="2100421"/>
    <lineage>
        <taxon>Viruses</taxon>
        <taxon>Duplodnaviria</taxon>
        <taxon>Heunggongvirae</taxon>
        <taxon>Uroviricota</taxon>
        <taxon>Caudoviricetes</taxon>
        <taxon>Peduoviridae</taxon>
        <taxon>Maltschvirus</taxon>
        <taxon>Maltschvirus maltsch</taxon>
    </lineage>
</organism>
<reference evidence="2" key="1">
    <citation type="submission" date="2020-05" db="EMBL/GenBank/DDBJ databases">
        <authorList>
            <person name="Chiriac C."/>
            <person name="Salcher M."/>
            <person name="Ghai R."/>
            <person name="Kavagutti S V."/>
        </authorList>
    </citation>
    <scope>NUCLEOTIDE SEQUENCE</scope>
</reference>
<evidence type="ECO:0000313" key="2">
    <source>
        <dbReference type="EMBL" id="CAB4178021.1"/>
    </source>
</evidence>
<dbReference type="EMBL" id="LR796957">
    <property type="protein sequence ID" value="CAB4178021.1"/>
    <property type="molecule type" value="Genomic_DNA"/>
</dbReference>
<feature type="region of interest" description="Disordered" evidence="1">
    <location>
        <begin position="760"/>
        <end position="782"/>
    </location>
</feature>
<sequence>MAKKLSDLALTIDPFSQINDTQFGFGASLGSLYNAGGSNEISSPRSWASIAKQSATPTIPEIQSTQTPSSSDSTPNKDVAPAQDLAPPVDNAPNPYLPPAIDFTTPELPPINADLTPDLTGIKVPPVDVVTPDLTGIKVPPADVVTPDLTGIKVPPVDVVAPDLTKIEVPPVPPVDTGVDLSAPVLPKFDGPDFSKVGKALDEFLNPAKKELDKINIDLGIPPGLMDNASLKLGDPTKFGQIGVPGTGGYIDVSDKSNELYDEVVVGTPLEGVSADDVLSLVRDPKQFVIDKGSDVAAEAINNMTGGGADSLLGGVGATGEVIANLLKGTPIGEVTGDIAKKAIVDTTRTEIIKQFGNDAGGAAAKLAAGILEGENADQIAIDIAKNAIEKEAIKQGGELVGGSAVAILDGILKGEKATEIIADVGTLVIVNVIGTAVDAVVPGLGTLLKIALPFLLGGDPQEEAKKRAFKIEQDNQFQYETQHFNLLESIKNTNANMPSGDTVKLLLSGKPGSVISKDIIINDIKSDLLRHIQNTEFYAERGIKTLMDDKIKSVTIEDYSKANKPAVYDPEVLYEKNSDYITSVFNEYNARLRNMGVYLNSDGTYTISKFARDSINEKNGDTYSNSPTRQLALLESQKQHDNSPAGKSLADAARKAKEEAAQKAKEEYDNSQAGKLAGKIAAEEEYYNSPAGKLAEEKAKQEFYATPAGKKMWEEMQAEYKLRQDYQRAQVLAEEAQKAQEAKAQERAAWLARQDQYDKMREQEQAAGPPRFSTGGSSSFNEMTGKYEQNINVGGIDFTIPEIPQLNANLTPRFISY</sequence>
<gene>
    <name evidence="2" type="ORF">UFOVP1009_25</name>
</gene>
<protein>
    <submittedName>
        <fullName evidence="2">Uncharacterized protein</fullName>
    </submittedName>
</protein>